<organism evidence="1 2">
    <name type="scientific">Salinigranum rubrum</name>
    <dbReference type="NCBI Taxonomy" id="755307"/>
    <lineage>
        <taxon>Archaea</taxon>
        <taxon>Methanobacteriati</taxon>
        <taxon>Methanobacteriota</taxon>
        <taxon>Stenosarchaea group</taxon>
        <taxon>Halobacteria</taxon>
        <taxon>Halobacteriales</taxon>
        <taxon>Haloferacaceae</taxon>
        <taxon>Salinigranum</taxon>
    </lineage>
</organism>
<name>A0A2I8VGQ0_9EURY</name>
<gene>
    <name evidence="1" type="ORF">C2R22_04970</name>
</gene>
<accession>A0A2I8VGQ0</accession>
<proteinExistence type="predicted"/>
<reference evidence="1 2" key="1">
    <citation type="submission" date="2018-01" db="EMBL/GenBank/DDBJ databases">
        <title>Complete genome sequence of Salinigranum rubrum GX10T, an extremely halophilic archaeon isolated from a marine solar saltern.</title>
        <authorList>
            <person name="Han S."/>
        </authorList>
    </citation>
    <scope>NUCLEOTIDE SEQUENCE [LARGE SCALE GENOMIC DNA]</scope>
    <source>
        <strain evidence="1 2">GX10</strain>
    </source>
</reference>
<dbReference type="KEGG" id="srub:C2R22_04970"/>
<evidence type="ECO:0000313" key="1">
    <source>
        <dbReference type="EMBL" id="AUV81090.1"/>
    </source>
</evidence>
<evidence type="ECO:0000313" key="2">
    <source>
        <dbReference type="Proteomes" id="UP000236584"/>
    </source>
</evidence>
<dbReference type="Proteomes" id="UP000236584">
    <property type="component" value="Chromosome"/>
</dbReference>
<protein>
    <submittedName>
        <fullName evidence="1">Uncharacterized protein</fullName>
    </submittedName>
</protein>
<dbReference type="EMBL" id="CP026309">
    <property type="protein sequence ID" value="AUV81090.1"/>
    <property type="molecule type" value="Genomic_DNA"/>
</dbReference>
<dbReference type="AlphaFoldDB" id="A0A2I8VGQ0"/>
<sequence>MIALVLAFKYACHTDIQEWKLLEPLDLGGLECLWRHFHLNKRAFMWGLLRVYKQVWDSISFYEIKWIGITYR</sequence>
<keyword evidence="2" id="KW-1185">Reference proteome</keyword>